<protein>
    <submittedName>
        <fullName evidence="2">Uncharacterized protein</fullName>
    </submittedName>
</protein>
<sequence>MATPSTAIKSTSRSKSLLCRTNNTGLHTAKPGAEDQGDWELVDKKAVLDDQDKAEWVLVGKTEAETELPTSKSSCSSKLDANCNQASQVRPSEPHLLACWQLWAEKRAQEYSQAVDMDGTTKRKHEPTQPTKRRKAKRAKRMSSMSK</sequence>
<name>A0A6S6VU10_9PLEO</name>
<dbReference type="EMBL" id="HG992979">
    <property type="protein sequence ID" value="CAE7020253.1"/>
    <property type="molecule type" value="Genomic_DNA"/>
</dbReference>
<dbReference type="AlphaFoldDB" id="A0A6S6VU10"/>
<accession>A0A6S6VU10</accession>
<proteinExistence type="predicted"/>
<gene>
    <name evidence="2" type="ORF">PTTW11_03033</name>
</gene>
<evidence type="ECO:0000313" key="3">
    <source>
        <dbReference type="Proteomes" id="UP000472372"/>
    </source>
</evidence>
<feature type="region of interest" description="Disordered" evidence="1">
    <location>
        <begin position="114"/>
        <end position="147"/>
    </location>
</feature>
<evidence type="ECO:0000256" key="1">
    <source>
        <dbReference type="SAM" id="MobiDB-lite"/>
    </source>
</evidence>
<reference evidence="2" key="1">
    <citation type="submission" date="2021-02" db="EMBL/GenBank/DDBJ databases">
        <authorList>
            <person name="Syme A R."/>
            <person name="Syme A R."/>
            <person name="Moolhuijzen P."/>
        </authorList>
    </citation>
    <scope>NUCLEOTIDE SEQUENCE</scope>
    <source>
        <strain evidence="2">W1-1</strain>
    </source>
</reference>
<organism evidence="2 3">
    <name type="scientific">Pyrenophora teres f. teres</name>
    <dbReference type="NCBI Taxonomy" id="97479"/>
    <lineage>
        <taxon>Eukaryota</taxon>
        <taxon>Fungi</taxon>
        <taxon>Dikarya</taxon>
        <taxon>Ascomycota</taxon>
        <taxon>Pezizomycotina</taxon>
        <taxon>Dothideomycetes</taxon>
        <taxon>Pleosporomycetidae</taxon>
        <taxon>Pleosporales</taxon>
        <taxon>Pleosporineae</taxon>
        <taxon>Pleosporaceae</taxon>
        <taxon>Pyrenophora</taxon>
    </lineage>
</organism>
<dbReference type="Proteomes" id="UP000472372">
    <property type="component" value="Chromosome 3"/>
</dbReference>
<feature type="compositionally biased region" description="Basic residues" evidence="1">
    <location>
        <begin position="131"/>
        <end position="141"/>
    </location>
</feature>
<evidence type="ECO:0000313" key="2">
    <source>
        <dbReference type="EMBL" id="CAE7020253.1"/>
    </source>
</evidence>